<dbReference type="Proteomes" id="UP000800235">
    <property type="component" value="Unassembled WGS sequence"/>
</dbReference>
<name>A0A9P4NI22_9PEZI</name>
<evidence type="ECO:0000313" key="3">
    <source>
        <dbReference type="Proteomes" id="UP000800235"/>
    </source>
</evidence>
<protein>
    <recommendedName>
        <fullName evidence="4">Secreted protein</fullName>
    </recommendedName>
</protein>
<accession>A0A9P4NI22</accession>
<reference evidence="2" key="1">
    <citation type="journal article" date="2020" name="Stud. Mycol.">
        <title>101 Dothideomycetes genomes: a test case for predicting lifestyles and emergence of pathogens.</title>
        <authorList>
            <person name="Haridas S."/>
            <person name="Albert R."/>
            <person name="Binder M."/>
            <person name="Bloem J."/>
            <person name="Labutti K."/>
            <person name="Salamov A."/>
            <person name="Andreopoulos B."/>
            <person name="Baker S."/>
            <person name="Barry K."/>
            <person name="Bills G."/>
            <person name="Bluhm B."/>
            <person name="Cannon C."/>
            <person name="Castanera R."/>
            <person name="Culley D."/>
            <person name="Daum C."/>
            <person name="Ezra D."/>
            <person name="Gonzalez J."/>
            <person name="Henrissat B."/>
            <person name="Kuo A."/>
            <person name="Liang C."/>
            <person name="Lipzen A."/>
            <person name="Lutzoni F."/>
            <person name="Magnuson J."/>
            <person name="Mondo S."/>
            <person name="Nolan M."/>
            <person name="Ohm R."/>
            <person name="Pangilinan J."/>
            <person name="Park H.-J."/>
            <person name="Ramirez L."/>
            <person name="Alfaro M."/>
            <person name="Sun H."/>
            <person name="Tritt A."/>
            <person name="Yoshinaga Y."/>
            <person name="Zwiers L.-H."/>
            <person name="Turgeon B."/>
            <person name="Goodwin S."/>
            <person name="Spatafora J."/>
            <person name="Crous P."/>
            <person name="Grigoriev I."/>
        </authorList>
    </citation>
    <scope>NUCLEOTIDE SEQUENCE</scope>
    <source>
        <strain evidence="2">CBS 130266</strain>
    </source>
</reference>
<evidence type="ECO:0000256" key="1">
    <source>
        <dbReference type="SAM" id="SignalP"/>
    </source>
</evidence>
<feature type="signal peptide" evidence="1">
    <location>
        <begin position="1"/>
        <end position="17"/>
    </location>
</feature>
<evidence type="ECO:0000313" key="2">
    <source>
        <dbReference type="EMBL" id="KAF2422399.1"/>
    </source>
</evidence>
<gene>
    <name evidence="2" type="ORF">EJ08DRAFT_640957</name>
</gene>
<keyword evidence="1" id="KW-0732">Signal</keyword>
<feature type="non-terminal residue" evidence="2">
    <location>
        <position position="100"/>
    </location>
</feature>
<dbReference type="EMBL" id="MU007091">
    <property type="protein sequence ID" value="KAF2422399.1"/>
    <property type="molecule type" value="Genomic_DNA"/>
</dbReference>
<keyword evidence="3" id="KW-1185">Reference proteome</keyword>
<proteinExistence type="predicted"/>
<sequence>MRGLLFLLSLFGHGVWRDCRIPNYHARPGNKNGLNSRVLFCTRRIGKFRLSSNGLMYTMLCLQTPILSQRSSLVSIYSHFLNPLVFYSVLPASCSLLCHC</sequence>
<organism evidence="2 3">
    <name type="scientific">Tothia fuscella</name>
    <dbReference type="NCBI Taxonomy" id="1048955"/>
    <lineage>
        <taxon>Eukaryota</taxon>
        <taxon>Fungi</taxon>
        <taxon>Dikarya</taxon>
        <taxon>Ascomycota</taxon>
        <taxon>Pezizomycotina</taxon>
        <taxon>Dothideomycetes</taxon>
        <taxon>Pleosporomycetidae</taxon>
        <taxon>Venturiales</taxon>
        <taxon>Cylindrosympodiaceae</taxon>
        <taxon>Tothia</taxon>
    </lineage>
</organism>
<dbReference type="AlphaFoldDB" id="A0A9P4NI22"/>
<feature type="chain" id="PRO_5040506445" description="Secreted protein" evidence="1">
    <location>
        <begin position="18"/>
        <end position="100"/>
    </location>
</feature>
<comment type="caution">
    <text evidence="2">The sequence shown here is derived from an EMBL/GenBank/DDBJ whole genome shotgun (WGS) entry which is preliminary data.</text>
</comment>
<evidence type="ECO:0008006" key="4">
    <source>
        <dbReference type="Google" id="ProtNLM"/>
    </source>
</evidence>